<organism evidence="2">
    <name type="scientific">Desulfofervidus auxilii</name>
    <dbReference type="NCBI Taxonomy" id="1621989"/>
    <lineage>
        <taxon>Bacteria</taxon>
        <taxon>Pseudomonadati</taxon>
        <taxon>Thermodesulfobacteriota</taxon>
        <taxon>Candidatus Desulfofervidia</taxon>
        <taxon>Candidatus Desulfofervidales</taxon>
        <taxon>Candidatus Desulfofervidaceae</taxon>
        <taxon>Candidatus Desulfofervidus</taxon>
    </lineage>
</organism>
<dbReference type="AlphaFoldDB" id="A0A7C1W323"/>
<dbReference type="SUPFAM" id="SSF53756">
    <property type="entry name" value="UDP-Glycosyltransferase/glycogen phosphorylase"/>
    <property type="match status" value="1"/>
</dbReference>
<dbReference type="Pfam" id="PF00534">
    <property type="entry name" value="Glycos_transf_1"/>
    <property type="match status" value="1"/>
</dbReference>
<evidence type="ECO:0000259" key="1">
    <source>
        <dbReference type="Pfam" id="PF00534"/>
    </source>
</evidence>
<dbReference type="InterPro" id="IPR050194">
    <property type="entry name" value="Glycosyltransferase_grp1"/>
</dbReference>
<dbReference type="PANTHER" id="PTHR45947:SF3">
    <property type="entry name" value="SULFOQUINOVOSYL TRANSFERASE SQD2"/>
    <property type="match status" value="1"/>
</dbReference>
<sequence length="414" mass="47590">MKILVSAYACEPHKGSEPAVGWNWAKQIGRFHEVWVITRANNKDVIEAALAKNPQPNLHFAYVDLPKWMRFWKRGQRGVHLYYYLWQFAAYKKARILMKKVPFDLGHHITFVNDWMPTFLCLLSLPYIWGPIGSHPKIPTQFIPNMKALILEKTRSLLHFLIRSFDPFFYLSAKRAKLIIGINQGVLRHFPLNILAKDKFAVLPAIGIEKELIKSNLTSFSKKSNLETIKILSVGHLIYIKGFHLAIQAFARFNKNCPNSEFIIIGDGMERKRLEKLCEKLRIKEKVEFIGNISRNKVLDWMRKADFFLYPSFEGGGMVVLEAMACGKLIVCLDFGGPGEFVTPKCGIKVKVRTPEQVVNDLASALKRLALDNDLRYKLSQGAKKRAAYFAWDRKAEIIKNIYHKVLLNGKTRN</sequence>
<name>A0A7C1W323_DESA2</name>
<accession>A0A7C1W323</accession>
<dbReference type="InterPro" id="IPR001296">
    <property type="entry name" value="Glyco_trans_1"/>
</dbReference>
<proteinExistence type="predicted"/>
<feature type="domain" description="Glycosyl transferase family 1" evidence="1">
    <location>
        <begin position="220"/>
        <end position="385"/>
    </location>
</feature>
<dbReference type="EMBL" id="DRIH01000063">
    <property type="protein sequence ID" value="HEC67580.1"/>
    <property type="molecule type" value="Genomic_DNA"/>
</dbReference>
<gene>
    <name evidence="2" type="ORF">ENI35_02015</name>
</gene>
<dbReference type="GO" id="GO:0016757">
    <property type="term" value="F:glycosyltransferase activity"/>
    <property type="evidence" value="ECO:0007669"/>
    <property type="project" value="InterPro"/>
</dbReference>
<dbReference type="Gene3D" id="3.40.50.2000">
    <property type="entry name" value="Glycogen Phosphorylase B"/>
    <property type="match status" value="2"/>
</dbReference>
<comment type="caution">
    <text evidence="2">The sequence shown here is derived from an EMBL/GenBank/DDBJ whole genome shotgun (WGS) entry which is preliminary data.</text>
</comment>
<dbReference type="PANTHER" id="PTHR45947">
    <property type="entry name" value="SULFOQUINOVOSYL TRANSFERASE SQD2"/>
    <property type="match status" value="1"/>
</dbReference>
<protein>
    <submittedName>
        <fullName evidence="2">Glycosyltransferase</fullName>
    </submittedName>
</protein>
<dbReference type="Proteomes" id="UP000885738">
    <property type="component" value="Unassembled WGS sequence"/>
</dbReference>
<evidence type="ECO:0000313" key="2">
    <source>
        <dbReference type="EMBL" id="HEC67580.1"/>
    </source>
</evidence>
<reference evidence="2" key="1">
    <citation type="journal article" date="2020" name="mSystems">
        <title>Genome- and Community-Level Interaction Insights into Carbon Utilization and Element Cycling Functions of Hydrothermarchaeota in Hydrothermal Sediment.</title>
        <authorList>
            <person name="Zhou Z."/>
            <person name="Liu Y."/>
            <person name="Xu W."/>
            <person name="Pan J."/>
            <person name="Luo Z.H."/>
            <person name="Li M."/>
        </authorList>
    </citation>
    <scope>NUCLEOTIDE SEQUENCE [LARGE SCALE GENOMIC DNA]</scope>
    <source>
        <strain evidence="2">HyVt-389</strain>
    </source>
</reference>